<keyword evidence="1" id="KW-1133">Transmembrane helix</keyword>
<dbReference type="AlphaFoldDB" id="A0A9X1LQK7"/>
<keyword evidence="3" id="KW-1185">Reference proteome</keyword>
<name>A0A9X1LQK7_9MICO</name>
<accession>A0A9X1LQK7</accession>
<organism evidence="2 3">
    <name type="scientific">Microbacterium tenebrionis</name>
    <dbReference type="NCBI Taxonomy" id="2830665"/>
    <lineage>
        <taxon>Bacteria</taxon>
        <taxon>Bacillati</taxon>
        <taxon>Actinomycetota</taxon>
        <taxon>Actinomycetes</taxon>
        <taxon>Micrococcales</taxon>
        <taxon>Microbacteriaceae</taxon>
        <taxon>Microbacterium</taxon>
    </lineage>
</organism>
<protein>
    <submittedName>
        <fullName evidence="2">Uncharacterized protein</fullName>
    </submittedName>
</protein>
<evidence type="ECO:0000313" key="2">
    <source>
        <dbReference type="EMBL" id="MCC2030070.1"/>
    </source>
</evidence>
<proteinExistence type="predicted"/>
<feature type="transmembrane region" description="Helical" evidence="1">
    <location>
        <begin position="5"/>
        <end position="25"/>
    </location>
</feature>
<dbReference type="EMBL" id="JAGTTM010000004">
    <property type="protein sequence ID" value="MCC2030070.1"/>
    <property type="molecule type" value="Genomic_DNA"/>
</dbReference>
<dbReference type="Proteomes" id="UP001139289">
    <property type="component" value="Unassembled WGS sequence"/>
</dbReference>
<sequence>MILSFIIFLVMFVGGIWVMGISHGVPMDFQALTFCAGLALVCLSMAWMMREGKSGATRRSNNWDGGPAAN</sequence>
<gene>
    <name evidence="2" type="ORF">KEC56_11190</name>
</gene>
<dbReference type="RefSeq" id="WP_175985483.1">
    <property type="nucleotide sequence ID" value="NZ_JAGTTM010000004.1"/>
</dbReference>
<keyword evidence="1" id="KW-0812">Transmembrane</keyword>
<reference evidence="2" key="1">
    <citation type="submission" date="2021-04" db="EMBL/GenBank/DDBJ databases">
        <title>Microbacterium tenobrionis sp. nov. and Microbacterium allomyrinae sp. nov., isolated from larvae of Tenobrio molitor and Allomyrina dichotoma, respectively.</title>
        <authorList>
            <person name="Lee S.D."/>
        </authorList>
    </citation>
    <scope>NUCLEOTIDE SEQUENCE</scope>
    <source>
        <strain evidence="2">YMB-B2</strain>
    </source>
</reference>
<comment type="caution">
    <text evidence="2">The sequence shown here is derived from an EMBL/GenBank/DDBJ whole genome shotgun (WGS) entry which is preliminary data.</text>
</comment>
<evidence type="ECO:0000256" key="1">
    <source>
        <dbReference type="SAM" id="Phobius"/>
    </source>
</evidence>
<feature type="transmembrane region" description="Helical" evidence="1">
    <location>
        <begin position="31"/>
        <end position="49"/>
    </location>
</feature>
<keyword evidence="1" id="KW-0472">Membrane</keyword>
<evidence type="ECO:0000313" key="3">
    <source>
        <dbReference type="Proteomes" id="UP001139289"/>
    </source>
</evidence>